<accession>A0AAV7MQY0</accession>
<dbReference type="EMBL" id="JANPWB010000013">
    <property type="protein sequence ID" value="KAJ1105791.1"/>
    <property type="molecule type" value="Genomic_DNA"/>
</dbReference>
<evidence type="ECO:0000313" key="2">
    <source>
        <dbReference type="Proteomes" id="UP001066276"/>
    </source>
</evidence>
<evidence type="ECO:0000313" key="1">
    <source>
        <dbReference type="EMBL" id="KAJ1105791.1"/>
    </source>
</evidence>
<dbReference type="AlphaFoldDB" id="A0AAV7MQY0"/>
<sequence>MLHCTNSRHDPCQMICFFFMCRSRPHHVLLPLTGSPAVPHPTQLQFTALHALLSVSRGVATAGSNVFAPPGASLLTTALLVPRSPVRGVATANLSIRSTWADSPLHSLTPGCPTQHSSAWLPDTALLSLALYRHLTPGMIAATSCVPPVTLATWAAWGENTWESESARAVSRSSSPILLSSASDIMQLGLRWGCFEIMHRTS</sequence>
<organism evidence="1 2">
    <name type="scientific">Pleurodeles waltl</name>
    <name type="common">Iberian ribbed newt</name>
    <dbReference type="NCBI Taxonomy" id="8319"/>
    <lineage>
        <taxon>Eukaryota</taxon>
        <taxon>Metazoa</taxon>
        <taxon>Chordata</taxon>
        <taxon>Craniata</taxon>
        <taxon>Vertebrata</taxon>
        <taxon>Euteleostomi</taxon>
        <taxon>Amphibia</taxon>
        <taxon>Batrachia</taxon>
        <taxon>Caudata</taxon>
        <taxon>Salamandroidea</taxon>
        <taxon>Salamandridae</taxon>
        <taxon>Pleurodelinae</taxon>
        <taxon>Pleurodeles</taxon>
    </lineage>
</organism>
<comment type="caution">
    <text evidence="1">The sequence shown here is derived from an EMBL/GenBank/DDBJ whole genome shotgun (WGS) entry which is preliminary data.</text>
</comment>
<dbReference type="Proteomes" id="UP001066276">
    <property type="component" value="Chromosome 9"/>
</dbReference>
<keyword evidence="2" id="KW-1185">Reference proteome</keyword>
<name>A0AAV7MQY0_PLEWA</name>
<proteinExistence type="predicted"/>
<gene>
    <name evidence="1" type="ORF">NDU88_003195</name>
</gene>
<reference evidence="1" key="1">
    <citation type="journal article" date="2022" name="bioRxiv">
        <title>Sequencing and chromosome-scale assembly of the giantPleurodeles waltlgenome.</title>
        <authorList>
            <person name="Brown T."/>
            <person name="Elewa A."/>
            <person name="Iarovenko S."/>
            <person name="Subramanian E."/>
            <person name="Araus A.J."/>
            <person name="Petzold A."/>
            <person name="Susuki M."/>
            <person name="Suzuki K.-i.T."/>
            <person name="Hayashi T."/>
            <person name="Toyoda A."/>
            <person name="Oliveira C."/>
            <person name="Osipova E."/>
            <person name="Leigh N.D."/>
            <person name="Simon A."/>
            <person name="Yun M.H."/>
        </authorList>
    </citation>
    <scope>NUCLEOTIDE SEQUENCE</scope>
    <source>
        <strain evidence="1">20211129_DDA</strain>
        <tissue evidence="1">Liver</tissue>
    </source>
</reference>
<protein>
    <submittedName>
        <fullName evidence="1">Uncharacterized protein</fullName>
    </submittedName>
</protein>